<dbReference type="Ensembl" id="ENSLACT00000000619.1">
    <property type="protein sequence ID" value="ENSLACP00000000616.1"/>
    <property type="gene ID" value="ENSLACG00000000548.1"/>
</dbReference>
<keyword evidence="7" id="KW-1185">Reference proteome</keyword>
<reference evidence="7" key="1">
    <citation type="submission" date="2011-08" db="EMBL/GenBank/DDBJ databases">
        <title>The draft genome of Latimeria chalumnae.</title>
        <authorList>
            <person name="Di Palma F."/>
            <person name="Alfoldi J."/>
            <person name="Johnson J."/>
            <person name="Berlin A."/>
            <person name="Gnerre S."/>
            <person name="Jaffe D."/>
            <person name="MacCallum I."/>
            <person name="Young S."/>
            <person name="Walker B.J."/>
            <person name="Lander E."/>
            <person name="Lindblad-Toh K."/>
        </authorList>
    </citation>
    <scope>NUCLEOTIDE SEQUENCE [LARGE SCALE GENOMIC DNA]</scope>
    <source>
        <strain evidence="7">Wild caught</strain>
    </source>
</reference>
<dbReference type="InParanoid" id="H2ZT95"/>
<evidence type="ECO:0000256" key="3">
    <source>
        <dbReference type="ARBA" id="ARBA00043265"/>
    </source>
</evidence>
<evidence type="ECO:0000259" key="5">
    <source>
        <dbReference type="PROSITE" id="PS50835"/>
    </source>
</evidence>
<dbReference type="PANTHER" id="PTHR23266">
    <property type="entry name" value="IMMUNOGLOBULIN HEAVY CHAIN"/>
    <property type="match status" value="1"/>
</dbReference>
<keyword evidence="1" id="KW-0391">Immunity</keyword>
<evidence type="ECO:0000313" key="6">
    <source>
        <dbReference type="Ensembl" id="ENSLACP00000000616.1"/>
    </source>
</evidence>
<evidence type="ECO:0000256" key="2">
    <source>
        <dbReference type="ARBA" id="ARBA00023130"/>
    </source>
</evidence>
<dbReference type="Pfam" id="PF07686">
    <property type="entry name" value="V-set"/>
    <property type="match status" value="1"/>
</dbReference>
<dbReference type="InterPro" id="IPR013106">
    <property type="entry name" value="Ig_V-set"/>
</dbReference>
<sequence>MAFLSAFTLLLLSLAGAQSDIVLTQSAAEVKKPGDSLRLSCKVSGLSLTSSGTVVVWIRQPIGKGLEWLARIDWDLDTFYSSSVQGRFTISRDTSSNTVYLQMNSLTVEDTAMYYCARA</sequence>
<evidence type="ECO:0000313" key="7">
    <source>
        <dbReference type="Proteomes" id="UP000008672"/>
    </source>
</evidence>
<name>H2ZT95_LATCH</name>
<dbReference type="Gene3D" id="2.60.40.10">
    <property type="entry name" value="Immunoglobulins"/>
    <property type="match status" value="1"/>
</dbReference>
<dbReference type="AlphaFoldDB" id="H2ZT95"/>
<dbReference type="PROSITE" id="PS50835">
    <property type="entry name" value="IG_LIKE"/>
    <property type="match status" value="1"/>
</dbReference>
<protein>
    <recommendedName>
        <fullName evidence="5">Ig-like domain-containing protein</fullName>
    </recommendedName>
</protein>
<organism evidence="6 7">
    <name type="scientific">Latimeria chalumnae</name>
    <name type="common">Coelacanth</name>
    <dbReference type="NCBI Taxonomy" id="7897"/>
    <lineage>
        <taxon>Eukaryota</taxon>
        <taxon>Metazoa</taxon>
        <taxon>Chordata</taxon>
        <taxon>Craniata</taxon>
        <taxon>Vertebrata</taxon>
        <taxon>Euteleostomi</taxon>
        <taxon>Coelacanthiformes</taxon>
        <taxon>Coelacanthidae</taxon>
        <taxon>Latimeria</taxon>
    </lineage>
</organism>
<keyword evidence="2" id="KW-1064">Adaptive immunity</keyword>
<dbReference type="FunFam" id="2.60.40.10:FF:001878">
    <property type="entry name" value="Immunoglobulin heavy variable 1-4"/>
    <property type="match status" value="1"/>
</dbReference>
<dbReference type="FunCoup" id="H2ZT95">
    <property type="interactions" value="170"/>
</dbReference>
<keyword evidence="3" id="KW-1280">Immunoglobulin</keyword>
<dbReference type="GO" id="GO:0005576">
    <property type="term" value="C:extracellular region"/>
    <property type="evidence" value="ECO:0007669"/>
    <property type="project" value="UniProtKB-ARBA"/>
</dbReference>
<feature type="chain" id="PRO_5003578955" description="Ig-like domain-containing protein" evidence="4">
    <location>
        <begin position="20"/>
        <end position="119"/>
    </location>
</feature>
<evidence type="ECO:0000256" key="4">
    <source>
        <dbReference type="SAM" id="SignalP"/>
    </source>
</evidence>
<feature type="signal peptide" evidence="4">
    <location>
        <begin position="1"/>
        <end position="19"/>
    </location>
</feature>
<evidence type="ECO:0000256" key="1">
    <source>
        <dbReference type="ARBA" id="ARBA00022859"/>
    </source>
</evidence>
<proteinExistence type="predicted"/>
<accession>H2ZT95</accession>
<keyword evidence="4" id="KW-0732">Signal</keyword>
<dbReference type="EMBL" id="AFYH01275529">
    <property type="status" value="NOT_ANNOTATED_CDS"/>
    <property type="molecule type" value="Genomic_DNA"/>
</dbReference>
<dbReference type="SMART" id="SM00406">
    <property type="entry name" value="IGv"/>
    <property type="match status" value="1"/>
</dbReference>
<dbReference type="GO" id="GO:0019814">
    <property type="term" value="C:immunoglobulin complex"/>
    <property type="evidence" value="ECO:0007669"/>
    <property type="project" value="UniProtKB-KW"/>
</dbReference>
<dbReference type="HOGENOM" id="CLU_077975_5_2_1"/>
<dbReference type="GO" id="GO:0002250">
    <property type="term" value="P:adaptive immune response"/>
    <property type="evidence" value="ECO:0007669"/>
    <property type="project" value="UniProtKB-KW"/>
</dbReference>
<dbReference type="eggNOG" id="ENOG502SQT3">
    <property type="taxonomic scope" value="Eukaryota"/>
</dbReference>
<dbReference type="STRING" id="7897.ENSLACP00000000616"/>
<dbReference type="SUPFAM" id="SSF48726">
    <property type="entry name" value="Immunoglobulin"/>
    <property type="match status" value="1"/>
</dbReference>
<reference evidence="6" key="2">
    <citation type="submission" date="2025-08" db="UniProtKB">
        <authorList>
            <consortium name="Ensembl"/>
        </authorList>
    </citation>
    <scope>IDENTIFICATION</scope>
</reference>
<feature type="domain" description="Ig-like" evidence="5">
    <location>
        <begin position="19"/>
        <end position="119"/>
    </location>
</feature>
<dbReference type="InterPro" id="IPR036179">
    <property type="entry name" value="Ig-like_dom_sf"/>
</dbReference>
<dbReference type="Bgee" id="ENSLACG00000000548">
    <property type="expression patterns" value="Expressed in muscle tissue and 2 other cell types or tissues"/>
</dbReference>
<dbReference type="Proteomes" id="UP000008672">
    <property type="component" value="Unassembled WGS sequence"/>
</dbReference>
<dbReference type="InterPro" id="IPR050199">
    <property type="entry name" value="IgHV"/>
</dbReference>
<dbReference type="GeneTree" id="ENSGT01150000286938"/>
<reference evidence="6" key="3">
    <citation type="submission" date="2025-09" db="UniProtKB">
        <authorList>
            <consortium name="Ensembl"/>
        </authorList>
    </citation>
    <scope>IDENTIFICATION</scope>
</reference>
<dbReference type="InterPro" id="IPR007110">
    <property type="entry name" value="Ig-like_dom"/>
</dbReference>
<dbReference type="InterPro" id="IPR013783">
    <property type="entry name" value="Ig-like_fold"/>
</dbReference>
<dbReference type="OMA" id="VWIRQPI"/>